<sequence length="59" mass="6637">CMAEVAAGQDFQTLEGWCEEAVRRWNQTLSGSGEDEGQEARRFKAVSYTVRFLLAVILL</sequence>
<gene>
    <name evidence="1" type="ORF">SNEC2469_LOCUS21724</name>
</gene>
<accession>A0A812XST7</accession>
<feature type="non-terminal residue" evidence="1">
    <location>
        <position position="1"/>
    </location>
</feature>
<feature type="non-terminal residue" evidence="1">
    <location>
        <position position="59"/>
    </location>
</feature>
<name>A0A812XST7_9DINO</name>
<dbReference type="EMBL" id="CAJNJA010038645">
    <property type="protein sequence ID" value="CAE7749367.1"/>
    <property type="molecule type" value="Genomic_DNA"/>
</dbReference>
<protein>
    <submittedName>
        <fullName evidence="1">Uncharacterized protein</fullName>
    </submittedName>
</protein>
<reference evidence="1" key="1">
    <citation type="submission" date="2021-02" db="EMBL/GenBank/DDBJ databases">
        <authorList>
            <person name="Dougan E. K."/>
            <person name="Rhodes N."/>
            <person name="Thang M."/>
            <person name="Chan C."/>
        </authorList>
    </citation>
    <scope>NUCLEOTIDE SEQUENCE</scope>
</reference>
<keyword evidence="2" id="KW-1185">Reference proteome</keyword>
<organism evidence="1 2">
    <name type="scientific">Symbiodinium necroappetens</name>
    <dbReference type="NCBI Taxonomy" id="1628268"/>
    <lineage>
        <taxon>Eukaryota</taxon>
        <taxon>Sar</taxon>
        <taxon>Alveolata</taxon>
        <taxon>Dinophyceae</taxon>
        <taxon>Suessiales</taxon>
        <taxon>Symbiodiniaceae</taxon>
        <taxon>Symbiodinium</taxon>
    </lineage>
</organism>
<dbReference type="Proteomes" id="UP000601435">
    <property type="component" value="Unassembled WGS sequence"/>
</dbReference>
<proteinExistence type="predicted"/>
<evidence type="ECO:0000313" key="2">
    <source>
        <dbReference type="Proteomes" id="UP000601435"/>
    </source>
</evidence>
<evidence type="ECO:0000313" key="1">
    <source>
        <dbReference type="EMBL" id="CAE7749367.1"/>
    </source>
</evidence>
<dbReference type="AlphaFoldDB" id="A0A812XST7"/>
<dbReference type="OrthoDB" id="10430783at2759"/>
<comment type="caution">
    <text evidence="1">The sequence shown here is derived from an EMBL/GenBank/DDBJ whole genome shotgun (WGS) entry which is preliminary data.</text>
</comment>